<gene>
    <name evidence="1" type="ORF">S03H2_26277</name>
</gene>
<name>X1H6R9_9ZZZZ</name>
<accession>X1H6R9</accession>
<evidence type="ECO:0000313" key="1">
    <source>
        <dbReference type="EMBL" id="GAH40983.1"/>
    </source>
</evidence>
<feature type="non-terminal residue" evidence="1">
    <location>
        <position position="1"/>
    </location>
</feature>
<proteinExistence type="predicted"/>
<comment type="caution">
    <text evidence="1">The sequence shown here is derived from an EMBL/GenBank/DDBJ whole genome shotgun (WGS) entry which is preliminary data.</text>
</comment>
<dbReference type="EMBL" id="BARU01015170">
    <property type="protein sequence ID" value="GAH40983.1"/>
    <property type="molecule type" value="Genomic_DNA"/>
</dbReference>
<sequence length="50" mass="5937">ELFKSFLIHSLEKSLPSDYRVVPYETKENINNPNHNSFVLKLRIEKTFIS</sequence>
<protein>
    <submittedName>
        <fullName evidence="1">Uncharacterized protein</fullName>
    </submittedName>
</protein>
<reference evidence="1" key="1">
    <citation type="journal article" date="2014" name="Front. Microbiol.">
        <title>High frequency of phylogenetically diverse reductive dehalogenase-homologous genes in deep subseafloor sedimentary metagenomes.</title>
        <authorList>
            <person name="Kawai M."/>
            <person name="Futagami T."/>
            <person name="Toyoda A."/>
            <person name="Takaki Y."/>
            <person name="Nishi S."/>
            <person name="Hori S."/>
            <person name="Arai W."/>
            <person name="Tsubouchi T."/>
            <person name="Morono Y."/>
            <person name="Uchiyama I."/>
            <person name="Ito T."/>
            <person name="Fujiyama A."/>
            <person name="Inagaki F."/>
            <person name="Takami H."/>
        </authorList>
    </citation>
    <scope>NUCLEOTIDE SEQUENCE</scope>
    <source>
        <strain evidence="1">Expedition CK06-06</strain>
    </source>
</reference>
<organism evidence="1">
    <name type="scientific">marine sediment metagenome</name>
    <dbReference type="NCBI Taxonomy" id="412755"/>
    <lineage>
        <taxon>unclassified sequences</taxon>
        <taxon>metagenomes</taxon>
        <taxon>ecological metagenomes</taxon>
    </lineage>
</organism>
<dbReference type="AlphaFoldDB" id="X1H6R9"/>